<dbReference type="GO" id="GO:0003934">
    <property type="term" value="F:GTP cyclohydrolase I activity"/>
    <property type="evidence" value="ECO:0007669"/>
    <property type="project" value="UniProtKB-UniRule"/>
</dbReference>
<dbReference type="Gene3D" id="1.10.286.10">
    <property type="match status" value="1"/>
</dbReference>
<dbReference type="NCBIfam" id="TIGR00063">
    <property type="entry name" value="folE"/>
    <property type="match status" value="1"/>
</dbReference>
<name>A0A7C6EGV8_UNCW3</name>
<keyword evidence="5" id="KW-0547">Nucleotide-binding</keyword>
<proteinExistence type="inferred from homology"/>
<dbReference type="InterPro" id="IPR043134">
    <property type="entry name" value="GTP-CH-I_N"/>
</dbReference>
<evidence type="ECO:0000256" key="3">
    <source>
        <dbReference type="ARBA" id="ARBA00022563"/>
    </source>
</evidence>
<dbReference type="InterPro" id="IPR018234">
    <property type="entry name" value="GTP_CycHdrlase_I_CS"/>
</dbReference>
<dbReference type="NCBIfam" id="NF006826">
    <property type="entry name" value="PRK09347.1-3"/>
    <property type="match status" value="1"/>
</dbReference>
<reference evidence="7" key="1">
    <citation type="journal article" date="2020" name="mSystems">
        <title>Genome- and Community-Level Interaction Insights into Carbon Utilization and Element Cycling Functions of Hydrothermarchaeota in Hydrothermal Sediment.</title>
        <authorList>
            <person name="Zhou Z."/>
            <person name="Liu Y."/>
            <person name="Xu W."/>
            <person name="Pan J."/>
            <person name="Luo Z.H."/>
            <person name="Li M."/>
        </authorList>
    </citation>
    <scope>NUCLEOTIDE SEQUENCE [LARGE SCALE GENOMIC DNA]</scope>
    <source>
        <strain evidence="7">SpSt-783</strain>
    </source>
</reference>
<evidence type="ECO:0000313" key="7">
    <source>
        <dbReference type="EMBL" id="HHS62824.1"/>
    </source>
</evidence>
<dbReference type="UniPathway" id="UPA00848">
    <property type="reaction ID" value="UER00151"/>
</dbReference>
<dbReference type="PANTHER" id="PTHR11109:SF7">
    <property type="entry name" value="GTP CYCLOHYDROLASE 1"/>
    <property type="match status" value="1"/>
</dbReference>
<dbReference type="Pfam" id="PF01227">
    <property type="entry name" value="GTP_cyclohydroI"/>
    <property type="match status" value="1"/>
</dbReference>
<dbReference type="GO" id="GO:0008270">
    <property type="term" value="F:zinc ion binding"/>
    <property type="evidence" value="ECO:0007669"/>
    <property type="project" value="UniProtKB-UniRule"/>
</dbReference>
<sequence>MKKVKKERKDKFMDKKKIEKAVKIILKAIGEDLNREGLKDTPRRVAEMYEEIFAGVKQDPKKELKTYRTKNEDEMILIKDIPFYSICEHHLLPFFGRAHIVYIPKDNKITGFSSLVRVIDIMAKRPLLQERLTHEIADFLMANLKPMGVLVVIEAEHLCLSMIGVKKPGTLTITSAIRGVMQSTATRAEAFSLIKGRT</sequence>
<keyword evidence="4 5" id="KW-0378">Hydrolase</keyword>
<accession>A0A7C6EGV8</accession>
<dbReference type="AlphaFoldDB" id="A0A7C6EGV8"/>
<evidence type="ECO:0000256" key="2">
    <source>
        <dbReference type="ARBA" id="ARBA00005080"/>
    </source>
</evidence>
<evidence type="ECO:0000256" key="4">
    <source>
        <dbReference type="ARBA" id="ARBA00022801"/>
    </source>
</evidence>
<feature type="domain" description="GTP cyclohydrolase I" evidence="6">
    <location>
        <begin position="18"/>
        <end position="194"/>
    </location>
</feature>
<comment type="caution">
    <text evidence="7">The sequence shown here is derived from an EMBL/GenBank/DDBJ whole genome shotgun (WGS) entry which is preliminary data.</text>
</comment>
<dbReference type="GO" id="GO:0005737">
    <property type="term" value="C:cytoplasm"/>
    <property type="evidence" value="ECO:0007669"/>
    <property type="project" value="TreeGrafter"/>
</dbReference>
<feature type="binding site" evidence="5">
    <location>
        <position position="159"/>
    </location>
    <ligand>
        <name>Zn(2+)</name>
        <dbReference type="ChEBI" id="CHEBI:29105"/>
    </ligand>
</feature>
<keyword evidence="3 5" id="KW-0554">One-carbon metabolism</keyword>
<dbReference type="FunFam" id="1.10.286.10:FF:000001">
    <property type="entry name" value="GTP cyclohydrolase 1"/>
    <property type="match status" value="1"/>
</dbReference>
<dbReference type="FunFam" id="3.30.1130.10:FF:000001">
    <property type="entry name" value="GTP cyclohydrolase 1"/>
    <property type="match status" value="1"/>
</dbReference>
<dbReference type="Gene3D" id="3.30.1130.10">
    <property type="match status" value="1"/>
</dbReference>
<comment type="pathway">
    <text evidence="2 5">Cofactor biosynthesis; 7,8-dihydroneopterin triphosphate biosynthesis; 7,8-dihydroneopterin triphosphate from GTP: step 1/1.</text>
</comment>
<dbReference type="GO" id="GO:0046654">
    <property type="term" value="P:tetrahydrofolate biosynthetic process"/>
    <property type="evidence" value="ECO:0007669"/>
    <property type="project" value="UniProtKB-UniRule"/>
</dbReference>
<dbReference type="SUPFAM" id="SSF55620">
    <property type="entry name" value="Tetrahydrobiopterin biosynthesis enzymes-like"/>
    <property type="match status" value="1"/>
</dbReference>
<dbReference type="InterPro" id="IPR001474">
    <property type="entry name" value="GTP_CycHdrlase_I"/>
</dbReference>
<dbReference type="InterPro" id="IPR020602">
    <property type="entry name" value="GTP_CycHdrlase_I_dom"/>
</dbReference>
<dbReference type="EMBL" id="DTHJ01000088">
    <property type="protein sequence ID" value="HHS62824.1"/>
    <property type="molecule type" value="Genomic_DNA"/>
</dbReference>
<evidence type="ECO:0000256" key="5">
    <source>
        <dbReference type="HAMAP-Rule" id="MF_00223"/>
    </source>
</evidence>
<dbReference type="PANTHER" id="PTHR11109">
    <property type="entry name" value="GTP CYCLOHYDROLASE I"/>
    <property type="match status" value="1"/>
</dbReference>
<comment type="subunit">
    <text evidence="5">Homopolymer.</text>
</comment>
<feature type="binding site" evidence="5">
    <location>
        <position position="87"/>
    </location>
    <ligand>
        <name>Zn(2+)</name>
        <dbReference type="ChEBI" id="CHEBI:29105"/>
    </ligand>
</feature>
<protein>
    <recommendedName>
        <fullName evidence="5">GTP cyclohydrolase 1</fullName>
        <ecNumber evidence="5">3.5.4.16</ecNumber>
    </recommendedName>
    <alternativeName>
        <fullName evidence="5">GTP cyclohydrolase I</fullName>
        <shortName evidence="5">GTP-CH-I</shortName>
    </alternativeName>
</protein>
<dbReference type="GO" id="GO:0006729">
    <property type="term" value="P:tetrahydrobiopterin biosynthetic process"/>
    <property type="evidence" value="ECO:0007669"/>
    <property type="project" value="TreeGrafter"/>
</dbReference>
<evidence type="ECO:0000259" key="6">
    <source>
        <dbReference type="Pfam" id="PF01227"/>
    </source>
</evidence>
<dbReference type="NCBIfam" id="NF006825">
    <property type="entry name" value="PRK09347.1-2"/>
    <property type="match status" value="1"/>
</dbReference>
<dbReference type="GO" id="GO:0005525">
    <property type="term" value="F:GTP binding"/>
    <property type="evidence" value="ECO:0007669"/>
    <property type="project" value="UniProtKB-KW"/>
</dbReference>
<dbReference type="EC" id="3.5.4.16" evidence="5"/>
<dbReference type="GO" id="GO:0006730">
    <property type="term" value="P:one-carbon metabolic process"/>
    <property type="evidence" value="ECO:0007669"/>
    <property type="project" value="UniProtKB-UniRule"/>
</dbReference>
<evidence type="ECO:0000256" key="1">
    <source>
        <dbReference type="ARBA" id="ARBA00001052"/>
    </source>
</evidence>
<organism evidence="7">
    <name type="scientific">candidate division WOR-3 bacterium</name>
    <dbReference type="NCBI Taxonomy" id="2052148"/>
    <lineage>
        <taxon>Bacteria</taxon>
        <taxon>Bacteria division WOR-3</taxon>
    </lineage>
</organism>
<dbReference type="InterPro" id="IPR043133">
    <property type="entry name" value="GTP-CH-I_C/QueF"/>
</dbReference>
<dbReference type="HAMAP" id="MF_00223">
    <property type="entry name" value="FolE"/>
    <property type="match status" value="1"/>
</dbReference>
<keyword evidence="5" id="KW-0479">Metal-binding</keyword>
<dbReference type="PROSITE" id="PS00859">
    <property type="entry name" value="GTP_CYCLOHYDROL_1_1"/>
    <property type="match status" value="1"/>
</dbReference>
<keyword evidence="5" id="KW-0862">Zinc</keyword>
<gene>
    <name evidence="5 7" type="primary">folE</name>
    <name evidence="7" type="ORF">ENV70_04315</name>
</gene>
<feature type="binding site" evidence="5">
    <location>
        <position position="90"/>
    </location>
    <ligand>
        <name>Zn(2+)</name>
        <dbReference type="ChEBI" id="CHEBI:29105"/>
    </ligand>
</feature>
<comment type="similarity">
    <text evidence="5">Belongs to the GTP cyclohydrolase I family.</text>
</comment>
<keyword evidence="5" id="KW-0342">GTP-binding</keyword>
<comment type="catalytic activity">
    <reaction evidence="1 5">
        <text>GTP + H2O = 7,8-dihydroneopterin 3'-triphosphate + formate + H(+)</text>
        <dbReference type="Rhea" id="RHEA:17473"/>
        <dbReference type="ChEBI" id="CHEBI:15377"/>
        <dbReference type="ChEBI" id="CHEBI:15378"/>
        <dbReference type="ChEBI" id="CHEBI:15740"/>
        <dbReference type="ChEBI" id="CHEBI:37565"/>
        <dbReference type="ChEBI" id="CHEBI:58462"/>
        <dbReference type="EC" id="3.5.4.16"/>
    </reaction>
</comment>